<keyword evidence="2" id="KW-0808">Transferase</keyword>
<evidence type="ECO:0000313" key="2">
    <source>
        <dbReference type="EMBL" id="RHF00023.1"/>
    </source>
</evidence>
<evidence type="ECO:0000259" key="1">
    <source>
        <dbReference type="Pfam" id="PF00535"/>
    </source>
</evidence>
<dbReference type="RefSeq" id="WP_118929701.1">
    <property type="nucleotide sequence ID" value="NZ_QSKW01000002.1"/>
</dbReference>
<dbReference type="Pfam" id="PF00535">
    <property type="entry name" value="Glycos_transf_2"/>
    <property type="match status" value="1"/>
</dbReference>
<dbReference type="EMBL" id="QSKW01000002">
    <property type="protein sequence ID" value="RHF00023.1"/>
    <property type="molecule type" value="Genomic_DNA"/>
</dbReference>
<name>A0A3R6CC22_9FIRM</name>
<dbReference type="InterPro" id="IPR029044">
    <property type="entry name" value="Nucleotide-diphossugar_trans"/>
</dbReference>
<dbReference type="GO" id="GO:0016740">
    <property type="term" value="F:transferase activity"/>
    <property type="evidence" value="ECO:0007669"/>
    <property type="project" value="UniProtKB-KW"/>
</dbReference>
<gene>
    <name evidence="2" type="ORF">DW707_02115</name>
</gene>
<dbReference type="SUPFAM" id="SSF53448">
    <property type="entry name" value="Nucleotide-diphospho-sugar transferases"/>
    <property type="match status" value="1"/>
</dbReference>
<evidence type="ECO:0000313" key="3">
    <source>
        <dbReference type="Proteomes" id="UP000286271"/>
    </source>
</evidence>
<comment type="caution">
    <text evidence="2">The sequence shown here is derived from an EMBL/GenBank/DDBJ whole genome shotgun (WGS) entry which is preliminary data.</text>
</comment>
<dbReference type="InterPro" id="IPR001173">
    <property type="entry name" value="Glyco_trans_2-like"/>
</dbReference>
<organism evidence="2 3">
    <name type="scientific">Roseburia inulinivorans</name>
    <dbReference type="NCBI Taxonomy" id="360807"/>
    <lineage>
        <taxon>Bacteria</taxon>
        <taxon>Bacillati</taxon>
        <taxon>Bacillota</taxon>
        <taxon>Clostridia</taxon>
        <taxon>Lachnospirales</taxon>
        <taxon>Lachnospiraceae</taxon>
        <taxon>Roseburia</taxon>
    </lineage>
</organism>
<protein>
    <submittedName>
        <fullName evidence="2">Glycosyltransferase</fullName>
    </submittedName>
</protein>
<proteinExistence type="predicted"/>
<dbReference type="Gene3D" id="3.90.550.10">
    <property type="entry name" value="Spore Coat Polysaccharide Biosynthesis Protein SpsA, Chain A"/>
    <property type="match status" value="1"/>
</dbReference>
<dbReference type="AlphaFoldDB" id="A0A3R6CC22"/>
<accession>A0A3R6CC22</accession>
<dbReference type="PANTHER" id="PTHR22916">
    <property type="entry name" value="GLYCOSYLTRANSFERASE"/>
    <property type="match status" value="1"/>
</dbReference>
<sequence>MKTSKEKKGIIDHTFAICAYKESEFLEECILSLVNQTVKTNIIMATSTPNDYIKNLANKYQIPLFIRNGKSDIRDDWNFAYDSADTEWVTIAHQDDRYNPAYVEEMQKKVVGVKDAIAFVSDYVPIKNGKIGPRDINSKIRKLLRTPLKYDWMARSKFWKKKVLSLGNSICCPAVTYRKSKLGNSFFTSELKFNIDWDTFYKISEMDGAFLYVDKPLTYYRVHDGATSKEWIVDHKREKDDIYMFRKFWPNWLVNIIMHFYKKAYETYG</sequence>
<dbReference type="Proteomes" id="UP000286271">
    <property type="component" value="Unassembled WGS sequence"/>
</dbReference>
<reference evidence="2 3" key="1">
    <citation type="submission" date="2018-08" db="EMBL/GenBank/DDBJ databases">
        <title>A genome reference for cultivated species of the human gut microbiota.</title>
        <authorList>
            <person name="Zou Y."/>
            <person name="Xue W."/>
            <person name="Luo G."/>
        </authorList>
    </citation>
    <scope>NUCLEOTIDE SEQUENCE [LARGE SCALE GENOMIC DNA]</scope>
    <source>
        <strain evidence="2 3">AM27-11</strain>
    </source>
</reference>
<feature type="domain" description="Glycosyltransferase 2-like" evidence="1">
    <location>
        <begin position="15"/>
        <end position="145"/>
    </location>
</feature>